<dbReference type="RefSeq" id="WP_244269011.1">
    <property type="nucleotide sequence ID" value="NZ_CP160850.1"/>
</dbReference>
<dbReference type="STRING" id="60137.SAMN04488041_10762"/>
<evidence type="ECO:0000256" key="9">
    <source>
        <dbReference type="PROSITE-ProRule" id="PRU01360"/>
    </source>
</evidence>
<organism evidence="14 15">
    <name type="scientific">Sulfitobacter pontiacus</name>
    <dbReference type="NCBI Taxonomy" id="60137"/>
    <lineage>
        <taxon>Bacteria</taxon>
        <taxon>Pseudomonadati</taxon>
        <taxon>Pseudomonadota</taxon>
        <taxon>Alphaproteobacteria</taxon>
        <taxon>Rhodobacterales</taxon>
        <taxon>Roseobacteraceae</taxon>
        <taxon>Sulfitobacter</taxon>
    </lineage>
</organism>
<evidence type="ECO:0000256" key="8">
    <source>
        <dbReference type="ARBA" id="ARBA00023237"/>
    </source>
</evidence>
<dbReference type="Gene3D" id="2.40.170.20">
    <property type="entry name" value="TonB-dependent receptor, beta-barrel domain"/>
    <property type="match status" value="1"/>
</dbReference>
<evidence type="ECO:0000256" key="5">
    <source>
        <dbReference type="ARBA" id="ARBA00022692"/>
    </source>
</evidence>
<feature type="domain" description="TonB-dependent receptor-like beta-barrel" evidence="12">
    <location>
        <begin position="251"/>
        <end position="647"/>
    </location>
</feature>
<keyword evidence="4 9" id="KW-1134">Transmembrane beta strand</keyword>
<keyword evidence="11" id="KW-0732">Signal</keyword>
<dbReference type="GeneID" id="94022374"/>
<dbReference type="SUPFAM" id="SSF56935">
    <property type="entry name" value="Porins"/>
    <property type="match status" value="1"/>
</dbReference>
<feature type="chain" id="PRO_5010179695" evidence="11">
    <location>
        <begin position="30"/>
        <end position="675"/>
    </location>
</feature>
<evidence type="ECO:0000256" key="11">
    <source>
        <dbReference type="SAM" id="SignalP"/>
    </source>
</evidence>
<protein>
    <submittedName>
        <fullName evidence="14">Hemoglobin/transferrin/lactoferrin receptor protein</fullName>
    </submittedName>
</protein>
<comment type="similarity">
    <text evidence="2 9 10">Belongs to the TonB-dependent receptor family.</text>
</comment>
<dbReference type="Gene3D" id="2.170.130.10">
    <property type="entry name" value="TonB-dependent receptor, plug domain"/>
    <property type="match status" value="1"/>
</dbReference>
<dbReference type="InterPro" id="IPR036942">
    <property type="entry name" value="Beta-barrel_TonB_sf"/>
</dbReference>
<evidence type="ECO:0000256" key="10">
    <source>
        <dbReference type="RuleBase" id="RU003357"/>
    </source>
</evidence>
<keyword evidence="6 10" id="KW-0798">TonB box</keyword>
<keyword evidence="5 9" id="KW-0812">Transmembrane</keyword>
<dbReference type="InterPro" id="IPR000531">
    <property type="entry name" value="Beta-barrel_TonB"/>
</dbReference>
<evidence type="ECO:0000259" key="13">
    <source>
        <dbReference type="Pfam" id="PF07715"/>
    </source>
</evidence>
<keyword evidence="3 9" id="KW-0813">Transport</keyword>
<dbReference type="GO" id="GO:0009279">
    <property type="term" value="C:cell outer membrane"/>
    <property type="evidence" value="ECO:0007669"/>
    <property type="project" value="UniProtKB-SubCell"/>
</dbReference>
<reference evidence="15" key="1">
    <citation type="submission" date="2016-10" db="EMBL/GenBank/DDBJ databases">
        <authorList>
            <person name="Varghese N."/>
            <person name="Submissions S."/>
        </authorList>
    </citation>
    <scope>NUCLEOTIDE SEQUENCE [LARGE SCALE GENOMIC DNA]</scope>
    <source>
        <strain evidence="15">DSM 10014</strain>
    </source>
</reference>
<dbReference type="PANTHER" id="PTHR30069">
    <property type="entry name" value="TONB-DEPENDENT OUTER MEMBRANE RECEPTOR"/>
    <property type="match status" value="1"/>
</dbReference>
<evidence type="ECO:0000313" key="14">
    <source>
        <dbReference type="EMBL" id="SDX44849.1"/>
    </source>
</evidence>
<dbReference type="InterPro" id="IPR039426">
    <property type="entry name" value="TonB-dep_rcpt-like"/>
</dbReference>
<evidence type="ECO:0000313" key="15">
    <source>
        <dbReference type="Proteomes" id="UP000183076"/>
    </source>
</evidence>
<dbReference type="Pfam" id="PF07715">
    <property type="entry name" value="Plug"/>
    <property type="match status" value="1"/>
</dbReference>
<keyword evidence="8 9" id="KW-0998">Cell outer membrane</keyword>
<sequence length="675" mass="72304">MTKAAGTRALLRGTTSLILLSLTPLPLAAQEGFLGTLVLGESKREVQTDTAVSITTVDQEEIDDRQAGTVAELIDSVPGVSLVNGSTPQGSGINIRGFGANDIYGADSKVAVQIDGATTGAERLYRIGTQLFTDPFLYKSVDVIRGSVGSFEYGSGIVGGVVRLETKDASDLTNGKLGYVLGQTLEFSTNGDGITSSSVLAWQPTEDMEFLLNYTWRDQNDQVDGDGATIGNSAFTLPSGLIKAKYSFGQNRDQSLTFSLSHTTASDRDVPFDSFTTTADSFGTVDRDTESTTAVLKYNFNPADNDLVNLDVVLSYADQQIDQSYVSGSSPLEGTPQGAGVLALANADHRYQTTKLAFKNQSLFTSGAVSHDLRTGLELIHKERLDASNAPGGKDRRVAVYAVDDMRITDAWTVTPALRYETSKITGSAAPNDGSYDNNALMGGLSVRYAFGNGLALFTSAAYTEGLPMIDHLGTDAAITSSEKAETYEIGASFDRHDLFRNGDQFAIKGVYYETTLTDVSSYSVSGVRPPAPALDRVETSGLELEASYALDTGLYFDVNANVVRGTEYEPGGSSGDWRLLPADSLRVTVGKKFGKELDLSWEVVGNTSVTDDGETSAGFGVHNLRATYVPQSGILKDTQFRVGLENAFDKTYTPHLSTRTAPGRNVKFSISRMF</sequence>
<evidence type="ECO:0000256" key="7">
    <source>
        <dbReference type="ARBA" id="ARBA00023136"/>
    </source>
</evidence>
<name>A0A1H3BUJ7_9RHOB</name>
<dbReference type="GO" id="GO:0015344">
    <property type="term" value="F:siderophore uptake transmembrane transporter activity"/>
    <property type="evidence" value="ECO:0007669"/>
    <property type="project" value="TreeGrafter"/>
</dbReference>
<dbReference type="Pfam" id="PF00593">
    <property type="entry name" value="TonB_dep_Rec_b-barrel"/>
    <property type="match status" value="1"/>
</dbReference>
<dbReference type="EMBL" id="FNNB01000007">
    <property type="protein sequence ID" value="SDX44849.1"/>
    <property type="molecule type" value="Genomic_DNA"/>
</dbReference>
<dbReference type="PANTHER" id="PTHR30069:SF41">
    <property type="entry name" value="HEME_HEMOPEXIN UTILIZATION PROTEIN C"/>
    <property type="match status" value="1"/>
</dbReference>
<dbReference type="InterPro" id="IPR037066">
    <property type="entry name" value="Plug_dom_sf"/>
</dbReference>
<comment type="subcellular location">
    <subcellularLocation>
        <location evidence="1 9">Cell outer membrane</location>
        <topology evidence="1 9">Multi-pass membrane protein</topology>
    </subcellularLocation>
</comment>
<evidence type="ECO:0000259" key="12">
    <source>
        <dbReference type="Pfam" id="PF00593"/>
    </source>
</evidence>
<evidence type="ECO:0000256" key="2">
    <source>
        <dbReference type="ARBA" id="ARBA00009810"/>
    </source>
</evidence>
<proteinExistence type="inferred from homology"/>
<evidence type="ECO:0000256" key="4">
    <source>
        <dbReference type="ARBA" id="ARBA00022452"/>
    </source>
</evidence>
<feature type="signal peptide" evidence="11">
    <location>
        <begin position="1"/>
        <end position="29"/>
    </location>
</feature>
<dbReference type="GO" id="GO:0044718">
    <property type="term" value="P:siderophore transmembrane transport"/>
    <property type="evidence" value="ECO:0007669"/>
    <property type="project" value="TreeGrafter"/>
</dbReference>
<gene>
    <name evidence="14" type="ORF">SAMN04488041_10762</name>
</gene>
<evidence type="ECO:0000256" key="1">
    <source>
        <dbReference type="ARBA" id="ARBA00004571"/>
    </source>
</evidence>
<dbReference type="PROSITE" id="PS52016">
    <property type="entry name" value="TONB_DEPENDENT_REC_3"/>
    <property type="match status" value="1"/>
</dbReference>
<keyword evidence="7 9" id="KW-0472">Membrane</keyword>
<dbReference type="InterPro" id="IPR012910">
    <property type="entry name" value="Plug_dom"/>
</dbReference>
<accession>A0A1H3BUJ7</accession>
<feature type="domain" description="TonB-dependent receptor plug" evidence="13">
    <location>
        <begin position="48"/>
        <end position="161"/>
    </location>
</feature>
<evidence type="ECO:0000256" key="3">
    <source>
        <dbReference type="ARBA" id="ARBA00022448"/>
    </source>
</evidence>
<dbReference type="CDD" id="cd01347">
    <property type="entry name" value="ligand_gated_channel"/>
    <property type="match status" value="1"/>
</dbReference>
<evidence type="ECO:0000256" key="6">
    <source>
        <dbReference type="ARBA" id="ARBA00023077"/>
    </source>
</evidence>
<dbReference type="AlphaFoldDB" id="A0A1H3BUJ7"/>
<dbReference type="Proteomes" id="UP000183076">
    <property type="component" value="Unassembled WGS sequence"/>
</dbReference>
<keyword evidence="14" id="KW-0675">Receptor</keyword>